<dbReference type="GO" id="GO:0016020">
    <property type="term" value="C:membrane"/>
    <property type="evidence" value="ECO:0007669"/>
    <property type="project" value="UniProtKB-SubCell"/>
</dbReference>
<proteinExistence type="inferred from homology"/>
<evidence type="ECO:0000256" key="2">
    <source>
        <dbReference type="ARBA" id="ARBA00005692"/>
    </source>
</evidence>
<keyword evidence="5 6" id="KW-0472">Membrane</keyword>
<dbReference type="AlphaFoldDB" id="A0A8S1E4S2"/>
<dbReference type="Proteomes" id="UP000494206">
    <property type="component" value="Unassembled WGS sequence"/>
</dbReference>
<feature type="transmembrane region" description="Helical" evidence="6">
    <location>
        <begin position="127"/>
        <end position="148"/>
    </location>
</feature>
<dbReference type="EMBL" id="CADEPM010000001">
    <property type="protein sequence ID" value="CAB3396739.1"/>
    <property type="molecule type" value="Genomic_DNA"/>
</dbReference>
<organism evidence="7 8">
    <name type="scientific">Caenorhabditis bovis</name>
    <dbReference type="NCBI Taxonomy" id="2654633"/>
    <lineage>
        <taxon>Eukaryota</taxon>
        <taxon>Metazoa</taxon>
        <taxon>Ecdysozoa</taxon>
        <taxon>Nematoda</taxon>
        <taxon>Chromadorea</taxon>
        <taxon>Rhabditida</taxon>
        <taxon>Rhabditina</taxon>
        <taxon>Rhabditomorpha</taxon>
        <taxon>Rhabditoidea</taxon>
        <taxon>Rhabditidae</taxon>
        <taxon>Peloderinae</taxon>
        <taxon>Caenorhabditis</taxon>
    </lineage>
</organism>
<dbReference type="GO" id="GO:0004888">
    <property type="term" value="F:transmembrane signaling receptor activity"/>
    <property type="evidence" value="ECO:0007669"/>
    <property type="project" value="InterPro"/>
</dbReference>
<evidence type="ECO:0000256" key="3">
    <source>
        <dbReference type="ARBA" id="ARBA00022692"/>
    </source>
</evidence>
<keyword evidence="4 6" id="KW-1133">Transmembrane helix</keyword>
<reference evidence="7 8" key="1">
    <citation type="submission" date="2020-04" db="EMBL/GenBank/DDBJ databases">
        <authorList>
            <person name="Laetsch R D."/>
            <person name="Stevens L."/>
            <person name="Kumar S."/>
            <person name="Blaxter L. M."/>
        </authorList>
    </citation>
    <scope>NUCLEOTIDE SEQUENCE [LARGE SCALE GENOMIC DNA]</scope>
</reference>
<dbReference type="OrthoDB" id="10462040at2759"/>
<evidence type="ECO:0000256" key="6">
    <source>
        <dbReference type="RuleBase" id="RU280813"/>
    </source>
</evidence>
<evidence type="ECO:0000256" key="5">
    <source>
        <dbReference type="ARBA" id="ARBA00023136"/>
    </source>
</evidence>
<feature type="transmembrane region" description="Helical" evidence="6">
    <location>
        <begin position="184"/>
        <end position="204"/>
    </location>
</feature>
<keyword evidence="3 6" id="KW-0812">Transmembrane</keyword>
<dbReference type="PANTHER" id="PTHR31627">
    <property type="entry name" value="SERPENTINE RECEPTOR CLASS GAMMA-RELATED"/>
    <property type="match status" value="1"/>
</dbReference>
<feature type="transmembrane region" description="Helical" evidence="6">
    <location>
        <begin position="6"/>
        <end position="27"/>
    </location>
</feature>
<dbReference type="Pfam" id="PF02118">
    <property type="entry name" value="Srg"/>
    <property type="match status" value="1"/>
</dbReference>
<name>A0A8S1E4S2_9PELO</name>
<dbReference type="InterPro" id="IPR000609">
    <property type="entry name" value="7TM_GPCR_serpentine_rcpt_Srg"/>
</dbReference>
<comment type="caution">
    <text evidence="7">The sequence shown here is derived from an EMBL/GenBank/DDBJ whole genome shotgun (WGS) entry which is preliminary data.</text>
</comment>
<comment type="caution">
    <text evidence="6">Lacks conserved residue(s) required for the propagation of feature annotation.</text>
</comment>
<gene>
    <name evidence="7" type="ORF">CBOVIS_LOCUS252</name>
</gene>
<dbReference type="PANTHER" id="PTHR31627:SF42">
    <property type="entry name" value="G_PROTEIN_RECEP_F1_2 DOMAIN-CONTAINING PROTEIN-RELATED"/>
    <property type="match status" value="1"/>
</dbReference>
<feature type="transmembrane region" description="Helical" evidence="6">
    <location>
        <begin position="91"/>
        <end position="115"/>
    </location>
</feature>
<evidence type="ECO:0000313" key="8">
    <source>
        <dbReference type="Proteomes" id="UP000494206"/>
    </source>
</evidence>
<accession>A0A8S1E4S2</accession>
<evidence type="ECO:0000313" key="7">
    <source>
        <dbReference type="EMBL" id="CAB3396739.1"/>
    </source>
</evidence>
<comment type="similarity">
    <text evidence="2 6">Belongs to the nematode receptor-like protein srg family.</text>
</comment>
<dbReference type="InterPro" id="IPR051119">
    <property type="entry name" value="Nematode_SR-like"/>
</dbReference>
<comment type="subcellular location">
    <subcellularLocation>
        <location evidence="1">Membrane</location>
        <topology evidence="1">Multi-pass membrane protein</topology>
    </subcellularLocation>
</comment>
<dbReference type="GO" id="GO:0007606">
    <property type="term" value="P:sensory perception of chemical stimulus"/>
    <property type="evidence" value="ECO:0007669"/>
    <property type="project" value="UniProtKB-UniRule"/>
</dbReference>
<protein>
    <recommendedName>
        <fullName evidence="6">Serpentine receptor class gamma</fullName>
    </recommendedName>
</protein>
<keyword evidence="8" id="KW-1185">Reference proteome</keyword>
<sequence length="285" mass="33252">MHPAWLILHFSFGFVSWILYALVSKYIYSHRKQFNTAFIRLWSCFTVLNVLQYVSMKLYYHIPLHVPRNSTFSPYLENFPYKTPQTLLYFFAYYFIYSQRLCILLIISISFRFIVFPFSSSPIWERSYVMSSLFIFGIPIPFVVNLLFREARYHYISLVDGYVLFSSIEKHHGAAIRTVLQSNIFEIIIAILSGILKFASLACLSSNSLRRRNDRNLYLMTTVLFAMSLLKFAFINLYPVTSDCLALSCPFALLFVNPRLRKGVMSCQLMVKLGLQKEETQPSSV</sequence>
<evidence type="ECO:0000256" key="4">
    <source>
        <dbReference type="ARBA" id="ARBA00022989"/>
    </source>
</evidence>
<feature type="transmembrane region" description="Helical" evidence="6">
    <location>
        <begin position="216"/>
        <end position="234"/>
    </location>
</feature>
<evidence type="ECO:0000256" key="1">
    <source>
        <dbReference type="ARBA" id="ARBA00004141"/>
    </source>
</evidence>
<feature type="transmembrane region" description="Helical" evidence="6">
    <location>
        <begin position="39"/>
        <end position="60"/>
    </location>
</feature>